<keyword evidence="2" id="KW-1133">Transmembrane helix</keyword>
<dbReference type="EMBL" id="JBBPFD010000010">
    <property type="protein sequence ID" value="KAK7910128.1"/>
    <property type="molecule type" value="Genomic_DNA"/>
</dbReference>
<feature type="compositionally biased region" description="Polar residues" evidence="1">
    <location>
        <begin position="407"/>
        <end position="425"/>
    </location>
</feature>
<feature type="region of interest" description="Disordered" evidence="1">
    <location>
        <begin position="1"/>
        <end position="108"/>
    </location>
</feature>
<keyword evidence="2" id="KW-0812">Transmembrane</keyword>
<keyword evidence="2" id="KW-0472">Membrane</keyword>
<gene>
    <name evidence="4" type="ORF">WMY93_014812</name>
</gene>
<dbReference type="InterPro" id="IPR036179">
    <property type="entry name" value="Ig-like_dom_sf"/>
</dbReference>
<protein>
    <recommendedName>
        <fullName evidence="3">Ig-like domain-containing protein</fullName>
    </recommendedName>
</protein>
<evidence type="ECO:0000313" key="4">
    <source>
        <dbReference type="EMBL" id="KAK7910128.1"/>
    </source>
</evidence>
<dbReference type="InterPro" id="IPR007110">
    <property type="entry name" value="Ig-like_dom"/>
</dbReference>
<keyword evidence="5" id="KW-1185">Reference proteome</keyword>
<feature type="domain" description="Ig-like" evidence="3">
    <location>
        <begin position="236"/>
        <end position="336"/>
    </location>
</feature>
<evidence type="ECO:0000256" key="1">
    <source>
        <dbReference type="SAM" id="MobiDB-lite"/>
    </source>
</evidence>
<dbReference type="SUPFAM" id="SSF48726">
    <property type="entry name" value="Immunoglobulin"/>
    <property type="match status" value="1"/>
</dbReference>
<evidence type="ECO:0000259" key="3">
    <source>
        <dbReference type="PROSITE" id="PS50835"/>
    </source>
</evidence>
<sequence>MDKFKRDRSDYQQGTVYLWPHGHNYNQKGRRRAVSFSLPSSTSASEDDEPVPSASEQHFLEERKTHPGPRRKKRDEADHGGHGTNYPLRSRQSQQSATRKRKASHPNISLGEQRALQWLASNPDIVIKPADKGGATDQHYRQVKGTAMGAAYAPNYAGLFMGLWEEEHIFHPSNPHKDNIKWYGRLAEHKYAIRTENIDYPMAKHYKDKGHTKDLIAMVIEAIPLDARGVLCRERPGFTRALNIHIVQEGDDFRLQCLFYKAEEWILFCKNGCDEKEDVLVRTHDLREANGRYRIEVEQLEMFVIIRNVTVSDSGIYSCGFETWNLRRQTSVYTLSVFIVDVANALSSSPSPEVFTSDSPRTSAPDQDLASQSDVWLYAGLTLSALLILSLIIIILIWRKRHRTATAAHSPSPSPDAFTSESPRTSEPEQDLASQSGVALYIGLALSVLLILLLTFALLLWRKRSSKTTEPPETPVYAQIPESSRVYEEIQADGQSRAAPAQMSSVSFSNTTQSCDIYSLCSAPNGSQAADSSDTFTYSEVDFSKHSSAPRCPTARSEATPLYSTVALTHK</sequence>
<reference evidence="5" key="1">
    <citation type="submission" date="2024-04" db="EMBL/GenBank/DDBJ databases">
        <title>Salinicola lusitanus LLJ914,a marine bacterium isolated from the Okinawa Trough.</title>
        <authorList>
            <person name="Li J."/>
        </authorList>
    </citation>
    <scope>NUCLEOTIDE SEQUENCE [LARGE SCALE GENOMIC DNA]</scope>
</reference>
<dbReference type="PROSITE" id="PS50835">
    <property type="entry name" value="IG_LIKE"/>
    <property type="match status" value="1"/>
</dbReference>
<dbReference type="Gene3D" id="2.60.40.10">
    <property type="entry name" value="Immunoglobulins"/>
    <property type="match status" value="1"/>
</dbReference>
<evidence type="ECO:0000313" key="5">
    <source>
        <dbReference type="Proteomes" id="UP001460270"/>
    </source>
</evidence>
<evidence type="ECO:0000256" key="2">
    <source>
        <dbReference type="SAM" id="Phobius"/>
    </source>
</evidence>
<dbReference type="InterPro" id="IPR003599">
    <property type="entry name" value="Ig_sub"/>
</dbReference>
<dbReference type="Proteomes" id="UP001460270">
    <property type="component" value="Unassembled WGS sequence"/>
</dbReference>
<organism evidence="4 5">
    <name type="scientific">Mugilogobius chulae</name>
    <name type="common">yellowstripe goby</name>
    <dbReference type="NCBI Taxonomy" id="88201"/>
    <lineage>
        <taxon>Eukaryota</taxon>
        <taxon>Metazoa</taxon>
        <taxon>Chordata</taxon>
        <taxon>Craniata</taxon>
        <taxon>Vertebrata</taxon>
        <taxon>Euteleostomi</taxon>
        <taxon>Actinopterygii</taxon>
        <taxon>Neopterygii</taxon>
        <taxon>Teleostei</taxon>
        <taxon>Neoteleostei</taxon>
        <taxon>Acanthomorphata</taxon>
        <taxon>Gobiaria</taxon>
        <taxon>Gobiiformes</taxon>
        <taxon>Gobioidei</taxon>
        <taxon>Gobiidae</taxon>
        <taxon>Gobionellinae</taxon>
        <taxon>Mugilogobius</taxon>
    </lineage>
</organism>
<proteinExistence type="predicted"/>
<comment type="caution">
    <text evidence="4">The sequence shown here is derived from an EMBL/GenBank/DDBJ whole genome shotgun (WGS) entry which is preliminary data.</text>
</comment>
<dbReference type="InterPro" id="IPR013783">
    <property type="entry name" value="Ig-like_fold"/>
</dbReference>
<feature type="transmembrane region" description="Helical" evidence="2">
    <location>
        <begin position="438"/>
        <end position="461"/>
    </location>
</feature>
<feature type="region of interest" description="Disordered" evidence="1">
    <location>
        <begin position="407"/>
        <end position="430"/>
    </location>
</feature>
<feature type="compositionally biased region" description="Basic and acidic residues" evidence="1">
    <location>
        <begin position="1"/>
        <end position="10"/>
    </location>
</feature>
<feature type="transmembrane region" description="Helical" evidence="2">
    <location>
        <begin position="375"/>
        <end position="398"/>
    </location>
</feature>
<dbReference type="SMART" id="SM00409">
    <property type="entry name" value="IG"/>
    <property type="match status" value="1"/>
</dbReference>
<accession>A0AAW0P6C1</accession>
<name>A0AAW0P6C1_9GOBI</name>
<dbReference type="AlphaFoldDB" id="A0AAW0P6C1"/>